<reference evidence="3" key="2">
    <citation type="submission" date="2012-03" db="EMBL/GenBank/DDBJ databases">
        <title>Complete genome sequence of Flavobacterium indicum GPTSA100-9T, isolated from warm spring water.</title>
        <authorList>
            <person name="Barbier P."/>
            <person name="Houel A."/>
            <person name="Loux V."/>
            <person name="Poulain J."/>
            <person name="Bernardet J.-F."/>
            <person name="Touchon M."/>
            <person name="Duchaud E."/>
        </authorList>
    </citation>
    <scope>NUCLEOTIDE SEQUENCE [LARGE SCALE GENOMIC DNA]</scope>
    <source>
        <strain evidence="3">DSM 17447 / CIP 109464 / GPTSA100-9</strain>
    </source>
</reference>
<feature type="transmembrane region" description="Helical" evidence="1">
    <location>
        <begin position="46"/>
        <end position="64"/>
    </location>
</feature>
<evidence type="ECO:0000313" key="2">
    <source>
        <dbReference type="EMBL" id="CCG53217.1"/>
    </source>
</evidence>
<keyword evidence="1" id="KW-1133">Transmembrane helix</keyword>
<keyword evidence="3" id="KW-1185">Reference proteome</keyword>
<reference evidence="2 3" key="1">
    <citation type="journal article" date="2012" name="J. Bacteriol.">
        <title>Complete Genome Sequence of Flavobacterium indicum GPSTA100-9T, Isolated from Warm Spring Water.</title>
        <authorList>
            <person name="Barbier P."/>
            <person name="Houel A."/>
            <person name="Loux V."/>
            <person name="Poulain J."/>
            <person name="Bernardet J.F."/>
            <person name="Touchon M."/>
            <person name="Duchaud E."/>
        </authorList>
    </citation>
    <scope>NUCLEOTIDE SEQUENCE [LARGE SCALE GENOMIC DNA]</scope>
    <source>
        <strain evidence="3">DSM 17447 / CIP 109464 / GPTSA100-9</strain>
    </source>
</reference>
<proteinExistence type="predicted"/>
<feature type="transmembrane region" description="Helical" evidence="1">
    <location>
        <begin position="12"/>
        <end position="40"/>
    </location>
</feature>
<dbReference type="KEGG" id="fin:KQS_06285"/>
<dbReference type="PATRIC" id="fig|1094466.5.peg.1234"/>
<keyword evidence="1 2" id="KW-0812">Transmembrane</keyword>
<organism evidence="2 3">
    <name type="scientific">Flavobacterium indicum (strain DSM 17447 / CIP 109464 / GPTSA100-9)</name>
    <dbReference type="NCBI Taxonomy" id="1094466"/>
    <lineage>
        <taxon>Bacteria</taxon>
        <taxon>Pseudomonadati</taxon>
        <taxon>Bacteroidota</taxon>
        <taxon>Flavobacteriia</taxon>
        <taxon>Flavobacteriales</taxon>
        <taxon>Flavobacteriaceae</taxon>
        <taxon>Flavobacterium</taxon>
    </lineage>
</organism>
<dbReference type="HOGENOM" id="CLU_158410_0_0_10"/>
<dbReference type="EMBL" id="HE774682">
    <property type="protein sequence ID" value="CCG53217.1"/>
    <property type="molecule type" value="Genomic_DNA"/>
</dbReference>
<gene>
    <name evidence="2" type="ordered locus">KQS_06285</name>
</gene>
<evidence type="ECO:0000256" key="1">
    <source>
        <dbReference type="SAM" id="Phobius"/>
    </source>
</evidence>
<protein>
    <submittedName>
        <fullName evidence="2">Hypothetical transmembrane protein</fullName>
    </submittedName>
</protein>
<feature type="transmembrane region" description="Helical" evidence="1">
    <location>
        <begin position="84"/>
        <end position="103"/>
    </location>
</feature>
<keyword evidence="1" id="KW-0472">Membrane</keyword>
<dbReference type="STRING" id="1094466.KQS_06285"/>
<name>H8XPE3_FLAIG</name>
<sequence>MFFKSEKTKSIIALAGSTIFINFFELSIRCIVGFAFLNYFTNNNYFFNWIGYFLIFSAILIMFLPIKLHNSFSRNAANKLKPIYLKIASLISLIAGLSLIYTII</sequence>
<evidence type="ECO:0000313" key="3">
    <source>
        <dbReference type="Proteomes" id="UP000007599"/>
    </source>
</evidence>
<dbReference type="AlphaFoldDB" id="H8XPE3"/>
<accession>H8XPE3</accession>
<dbReference type="Proteomes" id="UP000007599">
    <property type="component" value="Chromosome I"/>
</dbReference>